<gene>
    <name evidence="3" type="ORF">SAMN05421666_3180</name>
</gene>
<keyword evidence="1" id="KW-0812">Transmembrane</keyword>
<evidence type="ECO:0000313" key="4">
    <source>
        <dbReference type="Proteomes" id="UP000186019"/>
    </source>
</evidence>
<sequence length="252" mass="27437">MKTVLLALALFLPVSAAAEEVVLGLSRNSISIDTTFDGSQILLFGAIKREEAIPVSDLGVVVAIAGPSQPLDVRRKERRFGIWVNVDAVEVDAAPSFYAVATSGPWSETLSQVEDLRHKISIPRAIRSVGAPGGVVDSQSFSDAVIRIRERSGAYQILEGAVEVSEQTLFQTSIDLPANLTEGDYVTRIFLTRDGAVVSRYETIIDVRKVGLERWLFELSRENAFLYGIMSLVIAIAAGWGASAAFRLLRRV</sequence>
<reference evidence="3 4" key="1">
    <citation type="submission" date="2017-01" db="EMBL/GenBank/DDBJ databases">
        <authorList>
            <person name="Mah S.A."/>
            <person name="Swanson W.J."/>
            <person name="Moy G.W."/>
            <person name="Vacquier V.D."/>
        </authorList>
    </citation>
    <scope>NUCLEOTIDE SEQUENCE [LARGE SCALE GENOMIC DNA]</scope>
    <source>
        <strain evidence="3 4">DSM 29590</strain>
    </source>
</reference>
<dbReference type="EMBL" id="FTNV01000004">
    <property type="protein sequence ID" value="SIS25120.1"/>
    <property type="molecule type" value="Genomic_DNA"/>
</dbReference>
<evidence type="ECO:0000313" key="3">
    <source>
        <dbReference type="EMBL" id="SIS25120.1"/>
    </source>
</evidence>
<proteinExistence type="predicted"/>
<dbReference type="RefSeq" id="WP_076535297.1">
    <property type="nucleotide sequence ID" value="NZ_FOAC01000004.1"/>
</dbReference>
<keyword evidence="2" id="KW-0732">Signal</keyword>
<keyword evidence="1" id="KW-1133">Transmembrane helix</keyword>
<feature type="chain" id="PRO_5009942572" description="Transmembrane protein (Alph_Pro_TM)" evidence="2">
    <location>
        <begin position="19"/>
        <end position="252"/>
    </location>
</feature>
<dbReference type="OrthoDB" id="9815212at2"/>
<dbReference type="Pfam" id="PF09608">
    <property type="entry name" value="Alph_Pro_TM"/>
    <property type="match status" value="1"/>
</dbReference>
<dbReference type="AlphaFoldDB" id="A0A1N7HKB9"/>
<name>A0A1N7HKB9_9RHOB</name>
<dbReference type="STRING" id="573024.SAMN05216208_3156"/>
<organism evidence="3 4">
    <name type="scientific">Roseovarius nanhaiticus</name>
    <dbReference type="NCBI Taxonomy" id="573024"/>
    <lineage>
        <taxon>Bacteria</taxon>
        <taxon>Pseudomonadati</taxon>
        <taxon>Pseudomonadota</taxon>
        <taxon>Alphaproteobacteria</taxon>
        <taxon>Rhodobacterales</taxon>
        <taxon>Roseobacteraceae</taxon>
        <taxon>Roseovarius</taxon>
    </lineage>
</organism>
<keyword evidence="4" id="KW-1185">Reference proteome</keyword>
<evidence type="ECO:0000256" key="1">
    <source>
        <dbReference type="SAM" id="Phobius"/>
    </source>
</evidence>
<feature type="signal peptide" evidence="2">
    <location>
        <begin position="1"/>
        <end position="18"/>
    </location>
</feature>
<evidence type="ECO:0008006" key="5">
    <source>
        <dbReference type="Google" id="ProtNLM"/>
    </source>
</evidence>
<dbReference type="InterPro" id="IPR019088">
    <property type="entry name" value="CHP02186-rel_TM"/>
</dbReference>
<accession>A0A1N7HKB9</accession>
<evidence type="ECO:0000256" key="2">
    <source>
        <dbReference type="SAM" id="SignalP"/>
    </source>
</evidence>
<feature type="transmembrane region" description="Helical" evidence="1">
    <location>
        <begin position="224"/>
        <end position="249"/>
    </location>
</feature>
<protein>
    <recommendedName>
        <fullName evidence="5">Transmembrane protein (Alph_Pro_TM)</fullName>
    </recommendedName>
</protein>
<dbReference type="Proteomes" id="UP000186019">
    <property type="component" value="Unassembled WGS sequence"/>
</dbReference>
<keyword evidence="1" id="KW-0472">Membrane</keyword>